<evidence type="ECO:0000256" key="1">
    <source>
        <dbReference type="SAM" id="SignalP"/>
    </source>
</evidence>
<dbReference type="SUPFAM" id="SSF52833">
    <property type="entry name" value="Thioredoxin-like"/>
    <property type="match status" value="1"/>
</dbReference>
<dbReference type="EMBL" id="JAHYBZ010000004">
    <property type="protein sequence ID" value="MBW6398704.1"/>
    <property type="molecule type" value="Genomic_DNA"/>
</dbReference>
<evidence type="ECO:0000313" key="3">
    <source>
        <dbReference type="Proteomes" id="UP001196565"/>
    </source>
</evidence>
<dbReference type="InterPro" id="IPR036249">
    <property type="entry name" value="Thioredoxin-like_sf"/>
</dbReference>
<dbReference type="RefSeq" id="WP_219763315.1">
    <property type="nucleotide sequence ID" value="NZ_JAHYBZ010000004.1"/>
</dbReference>
<keyword evidence="1" id="KW-0732">Signal</keyword>
<protein>
    <submittedName>
        <fullName evidence="2">DUF1223 domain-containing protein</fullName>
    </submittedName>
</protein>
<dbReference type="Proteomes" id="UP001196565">
    <property type="component" value="Unassembled WGS sequence"/>
</dbReference>
<keyword evidence="3" id="KW-1185">Reference proteome</keyword>
<organism evidence="2 3">
    <name type="scientific">Roseomonas alba</name>
    <dbReference type="NCBI Taxonomy" id="2846776"/>
    <lineage>
        <taxon>Bacteria</taxon>
        <taxon>Pseudomonadati</taxon>
        <taxon>Pseudomonadota</taxon>
        <taxon>Alphaproteobacteria</taxon>
        <taxon>Acetobacterales</taxon>
        <taxon>Roseomonadaceae</taxon>
        <taxon>Roseomonas</taxon>
    </lineage>
</organism>
<comment type="caution">
    <text evidence="2">The sequence shown here is derived from an EMBL/GenBank/DDBJ whole genome shotgun (WGS) entry which is preliminary data.</text>
</comment>
<dbReference type="PANTHER" id="PTHR36057:SF1">
    <property type="entry name" value="LIPOPROTEIN LIPID ATTACHMENT SITE-LIKE PROTEIN, PUTATIVE (DUF1223)-RELATED"/>
    <property type="match status" value="1"/>
</dbReference>
<accession>A0ABS7ABZ9</accession>
<sequence>MLRRSLFAAAAAPAILSRPAGATDGPVVVELFTSQSCSSCPPADALLGDLAARQPGVLALSFHVTYWDRLGWRDRFSLPEATERQQRYARSLGHGQLYTPQIVVQGRRDAVGSDRSAVLGGIAAAAPAPVAIGLAITDQGLRIDLPEGAGGGTVWLIGYDARHVTRIGGGENGGRTLSYTNVVRSIAPVGAWQGRPSRLTAPRPGGEHIAVLLQGADGAILGAARS</sequence>
<name>A0ABS7ABZ9_9PROT</name>
<feature type="signal peptide" evidence="1">
    <location>
        <begin position="1"/>
        <end position="22"/>
    </location>
</feature>
<feature type="chain" id="PRO_5046268517" evidence="1">
    <location>
        <begin position="23"/>
        <end position="226"/>
    </location>
</feature>
<gene>
    <name evidence="2" type="ORF">KPL78_12645</name>
</gene>
<dbReference type="Pfam" id="PF06764">
    <property type="entry name" value="DUF1223"/>
    <property type="match status" value="1"/>
</dbReference>
<reference evidence="2 3" key="1">
    <citation type="submission" date="2021-07" db="EMBL/GenBank/DDBJ databases">
        <authorList>
            <person name="So Y."/>
        </authorList>
    </citation>
    <scope>NUCLEOTIDE SEQUENCE [LARGE SCALE GENOMIC DNA]</scope>
    <source>
        <strain evidence="2 3">HJA6</strain>
    </source>
</reference>
<proteinExistence type="predicted"/>
<evidence type="ECO:0000313" key="2">
    <source>
        <dbReference type="EMBL" id="MBW6398704.1"/>
    </source>
</evidence>
<dbReference type="PANTHER" id="PTHR36057">
    <property type="match status" value="1"/>
</dbReference>
<dbReference type="InterPro" id="IPR010634">
    <property type="entry name" value="DUF1223"/>
</dbReference>